<keyword evidence="2" id="KW-1185">Reference proteome</keyword>
<evidence type="ECO:0000313" key="1">
    <source>
        <dbReference type="EMBL" id="MDZ7513283.1"/>
    </source>
</evidence>
<gene>
    <name evidence="1" type="ORF">U5F72_15825</name>
</gene>
<dbReference type="Proteomes" id="UP001290894">
    <property type="component" value="Unassembled WGS sequence"/>
</dbReference>
<proteinExistence type="predicted"/>
<dbReference type="RefSeq" id="WP_126411299.1">
    <property type="nucleotide sequence ID" value="NZ_CP196982.1"/>
</dbReference>
<organism evidence="1 2">
    <name type="scientific">Stenotrophomonas muris</name>
    <dbReference type="NCBI Taxonomy" id="2963283"/>
    <lineage>
        <taxon>Bacteria</taxon>
        <taxon>Pseudomonadati</taxon>
        <taxon>Pseudomonadota</taxon>
        <taxon>Gammaproteobacteria</taxon>
        <taxon>Lysobacterales</taxon>
        <taxon>Lysobacteraceae</taxon>
        <taxon>Stenotrophomonas</taxon>
    </lineage>
</organism>
<accession>A0ABU5MKJ9</accession>
<protein>
    <submittedName>
        <fullName evidence="1">Uncharacterized protein</fullName>
    </submittedName>
</protein>
<sequence>MLVSDGVAANALRIHIRIALCIGSRDANDRDRFKAYSCLGVKKKFPGAVDLTWEACDSGAGSLDAEVSILWLAAGVLGGFWCPKDASCDILVVILYLSRRVDSVGLDLGHSVRGLVSSWSLN</sequence>
<reference evidence="1 2" key="1">
    <citation type="submission" date="2023-12" db="EMBL/GenBank/DDBJ databases">
        <title>'Antibacterial potential of Stenotrophomonas maltophilia cystic fibrosis isolates' (manuscript under preparation).</title>
        <authorList>
            <person name="Crisan C.V."/>
            <person name="Pettis M."/>
            <person name="Goldberg J.B."/>
        </authorList>
    </citation>
    <scope>NUCLEOTIDE SEQUENCE [LARGE SCALE GENOMIC DNA]</scope>
    <source>
        <strain evidence="1 2">CCV155</strain>
    </source>
</reference>
<dbReference type="EMBL" id="JAXUAC010000030">
    <property type="protein sequence ID" value="MDZ7513283.1"/>
    <property type="molecule type" value="Genomic_DNA"/>
</dbReference>
<name>A0ABU5MKJ9_9GAMM</name>
<comment type="caution">
    <text evidence="1">The sequence shown here is derived from an EMBL/GenBank/DDBJ whole genome shotgun (WGS) entry which is preliminary data.</text>
</comment>
<evidence type="ECO:0000313" key="2">
    <source>
        <dbReference type="Proteomes" id="UP001290894"/>
    </source>
</evidence>